<dbReference type="InterPro" id="IPR049492">
    <property type="entry name" value="BD-FAE-like_dom"/>
</dbReference>
<dbReference type="InterPro" id="IPR029058">
    <property type="entry name" value="AB_hydrolase_fold"/>
</dbReference>
<feature type="signal peptide" evidence="2">
    <location>
        <begin position="1"/>
        <end position="27"/>
    </location>
</feature>
<reference evidence="4" key="1">
    <citation type="submission" date="2023-07" db="EMBL/GenBank/DDBJ databases">
        <title>Chromosome-level genome assembly of Artemia franciscana.</title>
        <authorList>
            <person name="Jo E."/>
        </authorList>
    </citation>
    <scope>NUCLEOTIDE SEQUENCE</scope>
    <source>
        <tissue evidence="4">Whole body</tissue>
    </source>
</reference>
<sequence>MHRLYSLTFRFSPFLLTLLCLSACSPASVVNFLTPRGDFDVVKNIHYGSADRQVFDVYTPSNVTPNQAVIVFVHGGSWASGSKNDYLFVGQAFSEMGYVTVVPNYRLYPDVEFPEFVEDIAQAIAKLPELLPTNKCVDPKNVILVGHSAGAHTAAMLATAPEYLKNAGFDRDLTAFIGMAGPYDLPLKHELVIEKFTSVTNDIDANPLHLATAAAPPTLLFHGEQDTTAYPFHTLYLAKRLEKLGVPVESHLYHKTDHVELVGALSSKLRFMNPVYADISNYLHKNGFDQACN</sequence>
<dbReference type="Pfam" id="PF20434">
    <property type="entry name" value="BD-FAE"/>
    <property type="match status" value="1"/>
</dbReference>
<evidence type="ECO:0000313" key="5">
    <source>
        <dbReference type="Proteomes" id="UP001187531"/>
    </source>
</evidence>
<protein>
    <recommendedName>
        <fullName evidence="3">BD-FAE-like domain-containing protein</fullName>
    </recommendedName>
</protein>
<dbReference type="InterPro" id="IPR050300">
    <property type="entry name" value="GDXG_lipolytic_enzyme"/>
</dbReference>
<dbReference type="SUPFAM" id="SSF53474">
    <property type="entry name" value="alpha/beta-Hydrolases"/>
    <property type="match status" value="1"/>
</dbReference>
<dbReference type="AlphaFoldDB" id="A0AA88HA54"/>
<evidence type="ECO:0000259" key="3">
    <source>
        <dbReference type="Pfam" id="PF20434"/>
    </source>
</evidence>
<dbReference type="Gene3D" id="3.40.50.1820">
    <property type="entry name" value="alpha/beta hydrolase"/>
    <property type="match status" value="1"/>
</dbReference>
<dbReference type="Proteomes" id="UP001187531">
    <property type="component" value="Unassembled WGS sequence"/>
</dbReference>
<organism evidence="4 5">
    <name type="scientific">Artemia franciscana</name>
    <name type="common">Brine shrimp</name>
    <name type="synonym">Artemia sanfranciscana</name>
    <dbReference type="NCBI Taxonomy" id="6661"/>
    <lineage>
        <taxon>Eukaryota</taxon>
        <taxon>Metazoa</taxon>
        <taxon>Ecdysozoa</taxon>
        <taxon>Arthropoda</taxon>
        <taxon>Crustacea</taxon>
        <taxon>Branchiopoda</taxon>
        <taxon>Anostraca</taxon>
        <taxon>Artemiidae</taxon>
        <taxon>Artemia</taxon>
    </lineage>
</organism>
<evidence type="ECO:0000313" key="4">
    <source>
        <dbReference type="EMBL" id="KAK2701776.1"/>
    </source>
</evidence>
<gene>
    <name evidence="4" type="ORF">QYM36_019586</name>
</gene>
<dbReference type="PANTHER" id="PTHR48081:SF33">
    <property type="entry name" value="KYNURENINE FORMAMIDASE"/>
    <property type="match status" value="1"/>
</dbReference>
<evidence type="ECO:0000256" key="1">
    <source>
        <dbReference type="ARBA" id="ARBA00022801"/>
    </source>
</evidence>
<name>A0AA88HA54_ARTSF</name>
<keyword evidence="1" id="KW-0378">Hydrolase</keyword>
<keyword evidence="5" id="KW-1185">Reference proteome</keyword>
<feature type="chain" id="PRO_5041716771" description="BD-FAE-like domain-containing protein" evidence="2">
    <location>
        <begin position="28"/>
        <end position="293"/>
    </location>
</feature>
<keyword evidence="2" id="KW-0732">Signal</keyword>
<dbReference type="EMBL" id="JAVRJZ010001763">
    <property type="protein sequence ID" value="KAK2701776.1"/>
    <property type="molecule type" value="Genomic_DNA"/>
</dbReference>
<proteinExistence type="predicted"/>
<comment type="caution">
    <text evidence="4">The sequence shown here is derived from an EMBL/GenBank/DDBJ whole genome shotgun (WGS) entry which is preliminary data.</text>
</comment>
<accession>A0AA88HA54</accession>
<feature type="domain" description="BD-FAE-like" evidence="3">
    <location>
        <begin position="56"/>
        <end position="238"/>
    </location>
</feature>
<dbReference type="GO" id="GO:0016787">
    <property type="term" value="F:hydrolase activity"/>
    <property type="evidence" value="ECO:0007669"/>
    <property type="project" value="UniProtKB-KW"/>
</dbReference>
<dbReference type="PANTHER" id="PTHR48081">
    <property type="entry name" value="AB HYDROLASE SUPERFAMILY PROTEIN C4A8.06C"/>
    <property type="match status" value="1"/>
</dbReference>
<evidence type="ECO:0000256" key="2">
    <source>
        <dbReference type="SAM" id="SignalP"/>
    </source>
</evidence>